<accession>A0A919T1U7</accession>
<evidence type="ECO:0000313" key="4">
    <source>
        <dbReference type="Proteomes" id="UP000680865"/>
    </source>
</evidence>
<proteinExistence type="predicted"/>
<reference evidence="3" key="1">
    <citation type="submission" date="2021-03" db="EMBL/GenBank/DDBJ databases">
        <title>Whole genome shotgun sequence of Actinoplanes consettensis NBRC 14913.</title>
        <authorList>
            <person name="Komaki H."/>
            <person name="Tamura T."/>
        </authorList>
    </citation>
    <scope>NUCLEOTIDE SEQUENCE</scope>
    <source>
        <strain evidence="3">NBRC 14913</strain>
    </source>
</reference>
<keyword evidence="4" id="KW-1185">Reference proteome</keyword>
<dbReference type="Proteomes" id="UP000680865">
    <property type="component" value="Unassembled WGS sequence"/>
</dbReference>
<dbReference type="AlphaFoldDB" id="A0A919T1U7"/>
<dbReference type="Gene3D" id="3.40.50.2300">
    <property type="match status" value="1"/>
</dbReference>
<evidence type="ECO:0000313" key="3">
    <source>
        <dbReference type="EMBL" id="GIM84614.1"/>
    </source>
</evidence>
<dbReference type="GO" id="GO:0000160">
    <property type="term" value="P:phosphorelay signal transduction system"/>
    <property type="evidence" value="ECO:0007669"/>
    <property type="project" value="InterPro"/>
</dbReference>
<evidence type="ECO:0000259" key="2">
    <source>
        <dbReference type="PROSITE" id="PS50110"/>
    </source>
</evidence>
<gene>
    <name evidence="3" type="ORF">Aco04nite_92210</name>
</gene>
<dbReference type="InterPro" id="IPR001789">
    <property type="entry name" value="Sig_transdc_resp-reg_receiver"/>
</dbReference>
<dbReference type="InterPro" id="IPR011006">
    <property type="entry name" value="CheY-like_superfamily"/>
</dbReference>
<comment type="caution">
    <text evidence="3">The sequence shown here is derived from an EMBL/GenBank/DDBJ whole genome shotgun (WGS) entry which is preliminary data.</text>
</comment>
<keyword evidence="1" id="KW-0597">Phosphoprotein</keyword>
<protein>
    <recommendedName>
        <fullName evidence="2">Response regulatory domain-containing protein</fullName>
    </recommendedName>
</protein>
<dbReference type="SUPFAM" id="SSF52172">
    <property type="entry name" value="CheY-like"/>
    <property type="match status" value="1"/>
</dbReference>
<organism evidence="3 4">
    <name type="scientific">Winogradskya consettensis</name>
    <dbReference type="NCBI Taxonomy" id="113560"/>
    <lineage>
        <taxon>Bacteria</taxon>
        <taxon>Bacillati</taxon>
        <taxon>Actinomycetota</taxon>
        <taxon>Actinomycetes</taxon>
        <taxon>Micromonosporales</taxon>
        <taxon>Micromonosporaceae</taxon>
        <taxon>Winogradskya</taxon>
    </lineage>
</organism>
<feature type="modified residue" description="4-aspartylphosphate" evidence="1">
    <location>
        <position position="86"/>
    </location>
</feature>
<sequence length="167" mass="17809">MTGSVASAGTYELGKPGQIMSDSTKPEPDTYTVLLYSDDVAVRDKIRLAIGVRPAADLKVEFTDASTWEECRRLLDDYEIDLMVLDGEASPAGGLGIARQTKDEYADPPPTCVVIARAADRWLAAFAQVDETLIYPLDPVTTGQTIAGMLRARRGGAVALGTMGTLG</sequence>
<feature type="domain" description="Response regulatory" evidence="2">
    <location>
        <begin position="32"/>
        <end position="150"/>
    </location>
</feature>
<dbReference type="PROSITE" id="PS50110">
    <property type="entry name" value="RESPONSE_REGULATORY"/>
    <property type="match status" value="1"/>
</dbReference>
<dbReference type="EMBL" id="BOQP01000070">
    <property type="protein sequence ID" value="GIM84614.1"/>
    <property type="molecule type" value="Genomic_DNA"/>
</dbReference>
<name>A0A919T1U7_9ACTN</name>
<evidence type="ECO:0000256" key="1">
    <source>
        <dbReference type="PROSITE-ProRule" id="PRU00169"/>
    </source>
</evidence>